<keyword evidence="2" id="KW-1133">Transmembrane helix</keyword>
<accession>A0A1D6GDV9</accession>
<sequence length="746" mass="83328">MARKGNQSKSGPNHASPKWKNTTDGDALSTPERGAADSENPSSHVQGRSKGPEGSSEKKGRGSKRNSTNNGISSSGKKQQMDTGCDINSSEEKEIPVRGTKNRRGSQKPSRRGFGRSFFIEQTTSSGLAGNVLEKTRCIACMAASIIRASMIYLVEEGKRFIEKRMPTINTYMAFVNKGHAYVLSKIAYVYPIVRAWMLNAGRVMLLLFTVWLDCNVRGFDSLLRLGTNSLLAVLWCSTLSTFAMIGIKKMLIFMAIAASAFAFIGLGFAILLISVLAVVILWFYGSFWTTTCVMILGGVLFFLKRERITLLVACLYSMYCARCYVGWLGLLLGLNLSFFSSDILVQFLRDNADNKKFNGSSRYSERSSGRQGNIFEEFQPSANSTYQARYARASDRDPGDPSTSGPEKELTSEDEVARLLNCTDHYSALGFRRYENIDVSSLKREYKKKAMLVHPDKNMGNDKAADAFKKLQNAYEILLDSLKRKTYDDELRREDLLNYFRQSVSQKVLLDFFYDCHLCFVKLLYMSILDFENGRNSTFQHGFSPSEGVDEGPYGLSRRIACKKCSDFHLWIYTGRAKSQARWCQDCKEFHQAKDGDGWVEQSFQPVLFGMLQKPDLPHAYVCAESYIFDVTEWFNCQGMRCPANTHKATFHVNANMAKQSSGKASTSTQRAGKAPSGVNMDGGGLNEEEFFEWFQNAVNSGMFETTFGAQGDPTSPGNGSNAKSSGSSSSNNNSRKKKKGKKQW</sequence>
<dbReference type="Pfam" id="PF00226">
    <property type="entry name" value="DnaJ"/>
    <property type="match status" value="1"/>
</dbReference>
<dbReference type="SMR" id="A0A1D6GDV9"/>
<dbReference type="InterPro" id="IPR001623">
    <property type="entry name" value="DnaJ_domain"/>
</dbReference>
<feature type="transmembrane region" description="Helical" evidence="2">
    <location>
        <begin position="325"/>
        <end position="349"/>
    </location>
</feature>
<dbReference type="SUPFAM" id="SSF46565">
    <property type="entry name" value="Chaperone J-domain"/>
    <property type="match status" value="1"/>
</dbReference>
<feature type="region of interest" description="Disordered" evidence="1">
    <location>
        <begin position="706"/>
        <end position="746"/>
    </location>
</feature>
<dbReference type="InterPro" id="IPR032843">
    <property type="entry name" value="Jiv"/>
</dbReference>
<feature type="compositionally biased region" description="Polar residues" evidence="1">
    <location>
        <begin position="1"/>
        <end position="24"/>
    </location>
</feature>
<dbReference type="InParanoid" id="A0A1D6GDV9"/>
<feature type="transmembrane region" description="Helical" evidence="2">
    <location>
        <begin position="282"/>
        <end position="304"/>
    </location>
</feature>
<name>A0A1D6GDV9_MAIZE</name>
<gene>
    <name evidence="4" type="ORF">ZEAMMB73_Zm00001d012913</name>
</gene>
<evidence type="ECO:0000256" key="2">
    <source>
        <dbReference type="SAM" id="Phobius"/>
    </source>
</evidence>
<feature type="compositionally biased region" description="Basic residues" evidence="1">
    <location>
        <begin position="736"/>
        <end position="746"/>
    </location>
</feature>
<dbReference type="EMBL" id="CM000781">
    <property type="protein sequence ID" value="AQK61805.1"/>
    <property type="molecule type" value="Genomic_DNA"/>
</dbReference>
<feature type="region of interest" description="Disordered" evidence="1">
    <location>
        <begin position="660"/>
        <end position="684"/>
    </location>
</feature>
<dbReference type="CDD" id="cd06257">
    <property type="entry name" value="DnaJ"/>
    <property type="match status" value="1"/>
</dbReference>
<dbReference type="EMBL" id="CM000781">
    <property type="protein sequence ID" value="AQK61809.1"/>
    <property type="molecule type" value="Genomic_DNA"/>
</dbReference>
<feature type="transmembrane region" description="Helical" evidence="2">
    <location>
        <begin position="253"/>
        <end position="276"/>
    </location>
</feature>
<keyword evidence="2" id="KW-0812">Transmembrane</keyword>
<evidence type="ECO:0000256" key="1">
    <source>
        <dbReference type="SAM" id="MobiDB-lite"/>
    </source>
</evidence>
<protein>
    <submittedName>
        <fullName evidence="4">Chaperone DnaJ-domain superfamily protein</fullName>
    </submittedName>
</protein>
<feature type="compositionally biased region" description="Basic residues" evidence="1">
    <location>
        <begin position="100"/>
        <end position="114"/>
    </location>
</feature>
<dbReference type="InterPro" id="IPR036869">
    <property type="entry name" value="J_dom_sf"/>
</dbReference>
<dbReference type="PROSITE" id="PS50076">
    <property type="entry name" value="DNAJ_2"/>
    <property type="match status" value="1"/>
</dbReference>
<feature type="region of interest" description="Disordered" evidence="1">
    <location>
        <begin position="1"/>
        <end position="116"/>
    </location>
</feature>
<feature type="transmembrane region" description="Helical" evidence="2">
    <location>
        <begin position="188"/>
        <end position="212"/>
    </location>
</feature>
<feature type="compositionally biased region" description="Polar residues" evidence="1">
    <location>
        <begin position="65"/>
        <end position="88"/>
    </location>
</feature>
<dbReference type="InterPro" id="IPR018253">
    <property type="entry name" value="DnaJ_domain_CS"/>
</dbReference>
<dbReference type="GO" id="GO:0005783">
    <property type="term" value="C:endoplasmic reticulum"/>
    <property type="evidence" value="ECO:0007669"/>
    <property type="project" value="UniProtKB-ARBA"/>
</dbReference>
<feature type="compositionally biased region" description="Low complexity" evidence="1">
    <location>
        <begin position="717"/>
        <end position="735"/>
    </location>
</feature>
<proteinExistence type="predicted"/>
<evidence type="ECO:0000313" key="4">
    <source>
        <dbReference type="EMBL" id="AQK61805.1"/>
    </source>
</evidence>
<feature type="compositionally biased region" description="Polar residues" evidence="1">
    <location>
        <begin position="660"/>
        <end position="672"/>
    </location>
</feature>
<keyword evidence="2" id="KW-0472">Membrane</keyword>
<dbReference type="PANTHER" id="PTHR45270:SF4">
    <property type="entry name" value="CHAPERONE DNAJ-DOMAIN SUPERFAMILY PROTEIN"/>
    <property type="match status" value="1"/>
</dbReference>
<dbReference type="SMART" id="SM00271">
    <property type="entry name" value="DnaJ"/>
    <property type="match status" value="1"/>
</dbReference>
<dbReference type="IntAct" id="A0A1D6GDV9">
    <property type="interactions" value="3"/>
</dbReference>
<feature type="domain" description="J" evidence="3">
    <location>
        <begin position="425"/>
        <end position="492"/>
    </location>
</feature>
<reference evidence="4" key="1">
    <citation type="submission" date="2015-12" db="EMBL/GenBank/DDBJ databases">
        <title>Update maize B73 reference genome by single molecule sequencing technologies.</title>
        <authorList>
            <consortium name="Maize Genome Sequencing Project"/>
            <person name="Ware D."/>
        </authorList>
    </citation>
    <scope>NUCLEOTIDE SEQUENCE</scope>
    <source>
        <tissue evidence="4">Seedling</tissue>
    </source>
</reference>
<dbReference type="Pfam" id="PF14901">
    <property type="entry name" value="Jiv90"/>
    <property type="match status" value="1"/>
</dbReference>
<dbReference type="ExpressionAtlas" id="A0A1D6GDV9">
    <property type="expression patterns" value="baseline and differential"/>
</dbReference>
<dbReference type="PANTHER" id="PTHR45270">
    <property type="entry name" value="OS03G0832900 PROTEIN"/>
    <property type="match status" value="1"/>
</dbReference>
<feature type="region of interest" description="Disordered" evidence="1">
    <location>
        <begin position="390"/>
        <end position="414"/>
    </location>
</feature>
<dbReference type="Gene3D" id="1.10.287.110">
    <property type="entry name" value="DnaJ domain"/>
    <property type="match status" value="1"/>
</dbReference>
<dbReference type="PROSITE" id="PS00636">
    <property type="entry name" value="DNAJ_1"/>
    <property type="match status" value="1"/>
</dbReference>
<feature type="transmembrane region" description="Helical" evidence="2">
    <location>
        <begin position="224"/>
        <end position="246"/>
    </location>
</feature>
<evidence type="ECO:0000259" key="3">
    <source>
        <dbReference type="PROSITE" id="PS50076"/>
    </source>
</evidence>
<dbReference type="PRINTS" id="PR00625">
    <property type="entry name" value="JDOMAIN"/>
</dbReference>
<organism evidence="4">
    <name type="scientific">Zea mays</name>
    <name type="common">Maize</name>
    <dbReference type="NCBI Taxonomy" id="4577"/>
    <lineage>
        <taxon>Eukaryota</taxon>
        <taxon>Viridiplantae</taxon>
        <taxon>Streptophyta</taxon>
        <taxon>Embryophyta</taxon>
        <taxon>Tracheophyta</taxon>
        <taxon>Spermatophyta</taxon>
        <taxon>Magnoliopsida</taxon>
        <taxon>Liliopsida</taxon>
        <taxon>Poales</taxon>
        <taxon>Poaceae</taxon>
        <taxon>PACMAD clade</taxon>
        <taxon>Panicoideae</taxon>
        <taxon>Andropogonodae</taxon>
        <taxon>Andropogoneae</taxon>
        <taxon>Tripsacinae</taxon>
        <taxon>Zea</taxon>
    </lineage>
</organism>
<dbReference type="AlphaFoldDB" id="A0A1D6GDV9"/>